<dbReference type="PANTHER" id="PTHR48021">
    <property type="match status" value="1"/>
</dbReference>
<organism evidence="7 8">
    <name type="scientific">Halocaridina rubra</name>
    <name type="common">Hawaiian red shrimp</name>
    <dbReference type="NCBI Taxonomy" id="373956"/>
    <lineage>
        <taxon>Eukaryota</taxon>
        <taxon>Metazoa</taxon>
        <taxon>Ecdysozoa</taxon>
        <taxon>Arthropoda</taxon>
        <taxon>Crustacea</taxon>
        <taxon>Multicrustacea</taxon>
        <taxon>Malacostraca</taxon>
        <taxon>Eumalacostraca</taxon>
        <taxon>Eucarida</taxon>
        <taxon>Decapoda</taxon>
        <taxon>Pleocyemata</taxon>
        <taxon>Caridea</taxon>
        <taxon>Atyoidea</taxon>
        <taxon>Atyidae</taxon>
        <taxon>Halocaridina</taxon>
    </lineage>
</organism>
<keyword evidence="8" id="KW-1185">Reference proteome</keyword>
<reference evidence="7 8" key="1">
    <citation type="submission" date="2023-11" db="EMBL/GenBank/DDBJ databases">
        <title>Halocaridina rubra genome assembly.</title>
        <authorList>
            <person name="Smith C."/>
        </authorList>
    </citation>
    <scope>NUCLEOTIDE SEQUENCE [LARGE SCALE GENOMIC DNA]</scope>
    <source>
        <strain evidence="7">EP-1</strain>
        <tissue evidence="7">Whole</tissue>
    </source>
</reference>
<feature type="transmembrane region" description="Helical" evidence="5">
    <location>
        <begin position="97"/>
        <end position="116"/>
    </location>
</feature>
<dbReference type="Proteomes" id="UP001381693">
    <property type="component" value="Unassembled WGS sequence"/>
</dbReference>
<dbReference type="PANTHER" id="PTHR48021:SF1">
    <property type="entry name" value="GH07001P-RELATED"/>
    <property type="match status" value="1"/>
</dbReference>
<feature type="transmembrane region" description="Helical" evidence="5">
    <location>
        <begin position="151"/>
        <end position="173"/>
    </location>
</feature>
<feature type="domain" description="Major facilitator superfamily (MFS) profile" evidence="6">
    <location>
        <begin position="19"/>
        <end position="485"/>
    </location>
</feature>
<evidence type="ECO:0000313" key="7">
    <source>
        <dbReference type="EMBL" id="KAK7076418.1"/>
    </source>
</evidence>
<feature type="transmembrane region" description="Helical" evidence="5">
    <location>
        <begin position="326"/>
        <end position="346"/>
    </location>
</feature>
<keyword evidence="4 5" id="KW-0472">Membrane</keyword>
<feature type="transmembrane region" description="Helical" evidence="5">
    <location>
        <begin position="299"/>
        <end position="319"/>
    </location>
</feature>
<protein>
    <recommendedName>
        <fullName evidence="6">Major facilitator superfamily (MFS) profile domain-containing protein</fullName>
    </recommendedName>
</protein>
<feature type="transmembrane region" description="Helical" evidence="5">
    <location>
        <begin position="462"/>
        <end position="481"/>
    </location>
</feature>
<dbReference type="InterPro" id="IPR050549">
    <property type="entry name" value="MFS_Trehalose_Transporter"/>
</dbReference>
<feature type="transmembrane region" description="Helical" evidence="5">
    <location>
        <begin position="258"/>
        <end position="279"/>
    </location>
</feature>
<evidence type="ECO:0000256" key="5">
    <source>
        <dbReference type="SAM" id="Phobius"/>
    </source>
</evidence>
<feature type="non-terminal residue" evidence="7">
    <location>
        <position position="1"/>
    </location>
</feature>
<name>A0AAN9A6C2_HALRR</name>
<feature type="transmembrane region" description="Helical" evidence="5">
    <location>
        <begin position="179"/>
        <end position="200"/>
    </location>
</feature>
<feature type="transmembrane region" description="Helical" evidence="5">
    <location>
        <begin position="21"/>
        <end position="40"/>
    </location>
</feature>
<gene>
    <name evidence="7" type="ORF">SK128_014979</name>
</gene>
<evidence type="ECO:0000256" key="1">
    <source>
        <dbReference type="ARBA" id="ARBA00004141"/>
    </source>
</evidence>
<keyword evidence="3 5" id="KW-1133">Transmembrane helix</keyword>
<evidence type="ECO:0000256" key="2">
    <source>
        <dbReference type="ARBA" id="ARBA00022692"/>
    </source>
</evidence>
<feature type="transmembrane region" description="Helical" evidence="5">
    <location>
        <begin position="431"/>
        <end position="450"/>
    </location>
</feature>
<dbReference type="AlphaFoldDB" id="A0AAN9A6C2"/>
<dbReference type="InterPro" id="IPR005829">
    <property type="entry name" value="Sugar_transporter_CS"/>
</dbReference>
<dbReference type="InterPro" id="IPR005828">
    <property type="entry name" value="MFS_sugar_transport-like"/>
</dbReference>
<evidence type="ECO:0000256" key="3">
    <source>
        <dbReference type="ARBA" id="ARBA00022989"/>
    </source>
</evidence>
<dbReference type="SUPFAM" id="SSF103473">
    <property type="entry name" value="MFS general substrate transporter"/>
    <property type="match status" value="1"/>
</dbReference>
<dbReference type="PROSITE" id="PS00217">
    <property type="entry name" value="SUGAR_TRANSPORT_2"/>
    <property type="match status" value="1"/>
</dbReference>
<dbReference type="Pfam" id="PF00083">
    <property type="entry name" value="Sugar_tr"/>
    <property type="match status" value="1"/>
</dbReference>
<feature type="transmembrane region" description="Helical" evidence="5">
    <location>
        <begin position="122"/>
        <end position="144"/>
    </location>
</feature>
<keyword evidence="2 5" id="KW-0812">Transmembrane</keyword>
<evidence type="ECO:0000259" key="6">
    <source>
        <dbReference type="PROSITE" id="PS50850"/>
    </source>
</evidence>
<comment type="subcellular location">
    <subcellularLocation>
        <location evidence="1">Membrane</location>
        <topology evidence="1">Multi-pass membrane protein</topology>
    </subcellularLocation>
</comment>
<dbReference type="EMBL" id="JAXCGZ010009676">
    <property type="protein sequence ID" value="KAK7076418.1"/>
    <property type="molecule type" value="Genomic_DNA"/>
</dbReference>
<sequence>TKTPISLETTTERRLRLLMQVLMVMGASLGHSAIAVIAAFPNPALSDLKKDNSTIYGHAISLTPSQMDLMGSLVCAGTMPGTIIGGWLVALIGRRRCMIALVVPYAISWSFVAFAANPTVMLFGRFLSGICYGVTTVAGSTYIIELPDLAIRGALAAIPTIFFGLGLVLAVGTGMALRWYQISFIGYAVMAICCLIMYILPESPTYLAVIGKEGEAIQVLKRLRSPDADIQKELKSLQECNERKTEESVVRLLLKPNILRLLIICMILFFIQNFSGLNVMYYNTTRIFQSSGSSLDENVATILVFLIKLGGTFVACYYLDRIGRRICMILSLSIMAASLFVMGTYLHMKDETPEENENLFSNTTKVISFNSTYITSMNTNEDIPGHSPAYSHEYLPLVCLTIYMFASCIGAHPVPWIISTEYFPTIIRGQASSLCVMMCSLFNFAALQLYTPMQEALTNAGLYWFYASMSVLGVIFCLVFVTETNQRAVG</sequence>
<comment type="caution">
    <text evidence="7">The sequence shown here is derived from an EMBL/GenBank/DDBJ whole genome shotgun (WGS) entry which is preliminary data.</text>
</comment>
<dbReference type="PRINTS" id="PR00171">
    <property type="entry name" value="SUGRTRNSPORT"/>
</dbReference>
<feature type="transmembrane region" description="Helical" evidence="5">
    <location>
        <begin position="394"/>
        <end position="419"/>
    </location>
</feature>
<dbReference type="GO" id="GO:0016020">
    <property type="term" value="C:membrane"/>
    <property type="evidence" value="ECO:0007669"/>
    <property type="project" value="UniProtKB-SubCell"/>
</dbReference>
<dbReference type="InterPro" id="IPR020846">
    <property type="entry name" value="MFS_dom"/>
</dbReference>
<dbReference type="PROSITE" id="PS50850">
    <property type="entry name" value="MFS"/>
    <property type="match status" value="1"/>
</dbReference>
<proteinExistence type="predicted"/>
<dbReference type="InterPro" id="IPR003663">
    <property type="entry name" value="Sugar/inositol_transpt"/>
</dbReference>
<evidence type="ECO:0000256" key="4">
    <source>
        <dbReference type="ARBA" id="ARBA00023136"/>
    </source>
</evidence>
<accession>A0AAN9A6C2</accession>
<feature type="transmembrane region" description="Helical" evidence="5">
    <location>
        <begin position="69"/>
        <end position="90"/>
    </location>
</feature>
<dbReference type="GO" id="GO:0022857">
    <property type="term" value="F:transmembrane transporter activity"/>
    <property type="evidence" value="ECO:0007669"/>
    <property type="project" value="InterPro"/>
</dbReference>
<evidence type="ECO:0000313" key="8">
    <source>
        <dbReference type="Proteomes" id="UP001381693"/>
    </source>
</evidence>
<dbReference type="InterPro" id="IPR036259">
    <property type="entry name" value="MFS_trans_sf"/>
</dbReference>
<dbReference type="Gene3D" id="1.20.1250.20">
    <property type="entry name" value="MFS general substrate transporter like domains"/>
    <property type="match status" value="1"/>
</dbReference>